<dbReference type="AlphaFoldDB" id="A0A429Y6Z3"/>
<dbReference type="EMBL" id="QYTV02000001">
    <property type="protein sequence ID" value="RST77219.1"/>
    <property type="molecule type" value="Genomic_DNA"/>
</dbReference>
<dbReference type="SMART" id="SM00849">
    <property type="entry name" value="Lactamase_B"/>
    <property type="match status" value="1"/>
</dbReference>
<dbReference type="Gene3D" id="3.60.15.10">
    <property type="entry name" value="Ribonuclease Z/Hydroxyacylglutathione hydrolase-like"/>
    <property type="match status" value="1"/>
</dbReference>
<gene>
    <name evidence="3" type="ORF">D4T97_001610</name>
</gene>
<comment type="caution">
    <text evidence="3">The sequence shown here is derived from an EMBL/GenBank/DDBJ whole genome shotgun (WGS) entry which is preliminary data.</text>
</comment>
<dbReference type="PANTHER" id="PTHR30619">
    <property type="entry name" value="DNA INTERNALIZATION/COMPETENCE PROTEIN COMEC/REC2"/>
    <property type="match status" value="1"/>
</dbReference>
<reference evidence="3" key="1">
    <citation type="submission" date="2018-12" db="EMBL/GenBank/DDBJ databases">
        <authorList>
            <person name="Sun L."/>
            <person name="Chen Z."/>
        </authorList>
    </citation>
    <scope>NUCLEOTIDE SEQUENCE [LARGE SCALE GENOMIC DNA]</scope>
    <source>
        <strain evidence="3">3-2-2</strain>
    </source>
</reference>
<evidence type="ECO:0000259" key="2">
    <source>
        <dbReference type="SMART" id="SM00849"/>
    </source>
</evidence>
<dbReference type="Pfam" id="PF00753">
    <property type="entry name" value="Lactamase_B"/>
    <property type="match status" value="1"/>
</dbReference>
<feature type="domain" description="Metallo-beta-lactamase" evidence="2">
    <location>
        <begin position="41"/>
        <end position="238"/>
    </location>
</feature>
<evidence type="ECO:0000256" key="1">
    <source>
        <dbReference type="SAM" id="SignalP"/>
    </source>
</evidence>
<feature type="chain" id="PRO_5038424399" evidence="1">
    <location>
        <begin position="23"/>
        <end position="383"/>
    </location>
</feature>
<evidence type="ECO:0000313" key="4">
    <source>
        <dbReference type="Proteomes" id="UP000287156"/>
    </source>
</evidence>
<sequence length="383" mass="41800">MKRRFGLVGLIAVLFISLFSGASFTSAASKNLDVHFINIGQGDAIYIKTPNGENIIIDAGNRAKGHDVVKYLKSQKVQTIDYLIATHPDADHIGGLDEVINSFKVKSVYAPKVSHTTKAYKDFLQAVKKKKLTIKTAKAGVKLPLKHKSVTAKFIGPVKSYSKSDLNNWSAVLHLKYNQNTFLFTGDAEQKAENDMIAKKYISKVDVLKVSHHGASNATTQSFLNKAKPKYAVISVGKNNYKHPTTATLNRLKAAKAKVYRTDKDGTVKASSNGKTIKFSTSKKSSSNNSTTTPSTYKLTASLDNRTPKQNATVNLTVKGLPKGTKYKAAFHYKSTDTTYSGKVGEKLPVKIGRAAKGYTVKVNVTSTYKGKTYKASTSFTPK</sequence>
<dbReference type="InterPro" id="IPR052159">
    <property type="entry name" value="Competence_DNA_uptake"/>
</dbReference>
<name>A0A429Y6Z3_9BACI</name>
<feature type="signal peptide" evidence="1">
    <location>
        <begin position="1"/>
        <end position="22"/>
    </location>
</feature>
<dbReference type="GO" id="GO:0016787">
    <property type="term" value="F:hydrolase activity"/>
    <property type="evidence" value="ECO:0007669"/>
    <property type="project" value="UniProtKB-KW"/>
</dbReference>
<keyword evidence="1" id="KW-0732">Signal</keyword>
<dbReference type="Proteomes" id="UP000287156">
    <property type="component" value="Unassembled WGS sequence"/>
</dbReference>
<dbReference type="InterPro" id="IPR035681">
    <property type="entry name" value="ComA-like_MBL"/>
</dbReference>
<evidence type="ECO:0000313" key="3">
    <source>
        <dbReference type="EMBL" id="RST77219.1"/>
    </source>
</evidence>
<dbReference type="InterPro" id="IPR001279">
    <property type="entry name" value="Metallo-B-lactamas"/>
</dbReference>
<accession>A0A429Y6Z3</accession>
<keyword evidence="4" id="KW-1185">Reference proteome</keyword>
<organism evidence="3 4">
    <name type="scientific">Siminovitchia acidinfaciens</name>
    <dbReference type="NCBI Taxonomy" id="2321395"/>
    <lineage>
        <taxon>Bacteria</taxon>
        <taxon>Bacillati</taxon>
        <taxon>Bacillota</taxon>
        <taxon>Bacilli</taxon>
        <taxon>Bacillales</taxon>
        <taxon>Bacillaceae</taxon>
        <taxon>Siminovitchia</taxon>
    </lineage>
</organism>
<dbReference type="OrthoDB" id="9761531at2"/>
<dbReference type="InterPro" id="IPR036866">
    <property type="entry name" value="RibonucZ/Hydroxyglut_hydro"/>
</dbReference>
<proteinExistence type="predicted"/>
<protein>
    <submittedName>
        <fullName evidence="3">MBL fold metallo-hydrolase</fullName>
    </submittedName>
</protein>
<dbReference type="SUPFAM" id="SSF56281">
    <property type="entry name" value="Metallo-hydrolase/oxidoreductase"/>
    <property type="match status" value="1"/>
</dbReference>
<dbReference type="CDD" id="cd07731">
    <property type="entry name" value="ComA-like_MBL-fold"/>
    <property type="match status" value="1"/>
</dbReference>
<dbReference type="PANTHER" id="PTHR30619:SF7">
    <property type="entry name" value="BETA-LACTAMASE DOMAIN PROTEIN"/>
    <property type="match status" value="1"/>
</dbReference>